<protein>
    <submittedName>
        <fullName evidence="1">Uncharacterized protein</fullName>
    </submittedName>
</protein>
<sequence>MEGVCGLPLRKYAAKGGPAGACAKEANGSLWIGSACRAMKRAKVQATRGFEGVYIEFEVNSHKNCPFHRQWEPFLVNFMGYSRIRSGFSV</sequence>
<accession>A0A109MU53</accession>
<evidence type="ECO:0000313" key="1">
    <source>
        <dbReference type="EMBL" id="KWW14010.1"/>
    </source>
</evidence>
<name>A0A109MU53_9BACI</name>
<organism evidence="1 2">
    <name type="scientific">Peribacillus simplex</name>
    <dbReference type="NCBI Taxonomy" id="1478"/>
    <lineage>
        <taxon>Bacteria</taxon>
        <taxon>Bacillati</taxon>
        <taxon>Bacillota</taxon>
        <taxon>Bacilli</taxon>
        <taxon>Bacillales</taxon>
        <taxon>Bacillaceae</taxon>
        <taxon>Peribacillus</taxon>
    </lineage>
</organism>
<dbReference type="AlphaFoldDB" id="A0A109MU53"/>
<gene>
    <name evidence="1" type="ORF">AS888_00290</name>
</gene>
<reference evidence="1 2" key="1">
    <citation type="submission" date="2015-11" db="EMBL/GenBank/DDBJ databases">
        <title>Genome Sequence of Bacillus simplex strain VanAntwerpen2.</title>
        <authorList>
            <person name="Couger M.B."/>
        </authorList>
    </citation>
    <scope>NUCLEOTIDE SEQUENCE [LARGE SCALE GENOMIC DNA]</scope>
    <source>
        <strain evidence="1 2">VanAntwerpen02</strain>
    </source>
</reference>
<evidence type="ECO:0000313" key="2">
    <source>
        <dbReference type="Proteomes" id="UP000064189"/>
    </source>
</evidence>
<dbReference type="Proteomes" id="UP000064189">
    <property type="component" value="Unassembled WGS sequence"/>
</dbReference>
<proteinExistence type="predicted"/>
<keyword evidence="2" id="KW-1185">Reference proteome</keyword>
<dbReference type="EMBL" id="LNNH01000040">
    <property type="protein sequence ID" value="KWW14010.1"/>
    <property type="molecule type" value="Genomic_DNA"/>
</dbReference>
<comment type="caution">
    <text evidence="1">The sequence shown here is derived from an EMBL/GenBank/DDBJ whole genome shotgun (WGS) entry which is preliminary data.</text>
</comment>